<dbReference type="PROSITE" id="PS51257">
    <property type="entry name" value="PROKAR_LIPOPROTEIN"/>
    <property type="match status" value="1"/>
</dbReference>
<dbReference type="GO" id="GO:0030288">
    <property type="term" value="C:outer membrane-bounded periplasmic space"/>
    <property type="evidence" value="ECO:0007669"/>
    <property type="project" value="InterPro"/>
</dbReference>
<dbReference type="CDD" id="cd13674">
    <property type="entry name" value="PBP2_TRAP_SBP_like_1"/>
    <property type="match status" value="1"/>
</dbReference>
<dbReference type="Gene3D" id="3.40.190.170">
    <property type="entry name" value="Bacterial extracellular solute-binding protein, family 7"/>
    <property type="match status" value="1"/>
</dbReference>
<dbReference type="Proteomes" id="UP000005104">
    <property type="component" value="Chromosome"/>
</dbReference>
<keyword evidence="3" id="KW-0732">Signal</keyword>
<dbReference type="PANTHER" id="PTHR33376">
    <property type="match status" value="1"/>
</dbReference>
<gene>
    <name evidence="4" type="ORF">DesyoDRAFT_1662</name>
</gene>
<dbReference type="Pfam" id="PF03480">
    <property type="entry name" value="DctP"/>
    <property type="match status" value="1"/>
</dbReference>
<dbReference type="EMBL" id="CM001441">
    <property type="protein sequence ID" value="EHQ88791.1"/>
    <property type="molecule type" value="Genomic_DNA"/>
</dbReference>
<name>H5XTQ8_9FIRM</name>
<organism evidence="4 5">
    <name type="scientific">Desulfosporosinus youngiae DSM 17734</name>
    <dbReference type="NCBI Taxonomy" id="768710"/>
    <lineage>
        <taxon>Bacteria</taxon>
        <taxon>Bacillati</taxon>
        <taxon>Bacillota</taxon>
        <taxon>Clostridia</taxon>
        <taxon>Eubacteriales</taxon>
        <taxon>Desulfitobacteriaceae</taxon>
        <taxon>Desulfosporosinus</taxon>
    </lineage>
</organism>
<dbReference type="PANTHER" id="PTHR33376:SF7">
    <property type="entry name" value="C4-DICARBOXYLATE-BINDING PROTEIN DCTB"/>
    <property type="match status" value="1"/>
</dbReference>
<dbReference type="PIRSF" id="PIRSF006470">
    <property type="entry name" value="DctB"/>
    <property type="match status" value="1"/>
</dbReference>
<evidence type="ECO:0000256" key="2">
    <source>
        <dbReference type="ARBA" id="ARBA00022448"/>
    </source>
</evidence>
<dbReference type="InterPro" id="IPR038404">
    <property type="entry name" value="TRAP_DctP_sf"/>
</dbReference>
<keyword evidence="2" id="KW-0813">Transport</keyword>
<dbReference type="AlphaFoldDB" id="H5XTQ8"/>
<dbReference type="InterPro" id="IPR004682">
    <property type="entry name" value="TRAP_DctP"/>
</dbReference>
<proteinExistence type="inferred from homology"/>
<keyword evidence="4" id="KW-0675">Receptor</keyword>
<sequence length="336" mass="38164">MAGKRWILVIIILALGLSGCHSRVIDGQQVNKEDKIIIKFSHVVDENTPKGLAAIRFAQLISERSGGSIEVQVFPNSQLFKDGEEFEALSRGDVQMIAPATSKLTQLFPQWQVMDLPYFFDDLESVHQTMDGPLGKALLSQLEEKNMRGLAMWDSGFKHLTNNVHPIIKPSDFDGLSFRVMSPGILQAQFNKFGAEAVFLPFNDVYEALSKGKVDGQENTISNIYTQQFDQVQTYLTLSQHGFLGYAVIVNAEFWDQLPSQARELLEKTIVEVTEWERETAERLNEEQLEKIKKLNKISIYALTSQEKSTWKADFSSVYSKFEKEIGLEFLNEVRK</sequence>
<comment type="similarity">
    <text evidence="1">Belongs to the bacterial solute-binding protein 7 family.</text>
</comment>
<dbReference type="eggNOG" id="COG1638">
    <property type="taxonomic scope" value="Bacteria"/>
</dbReference>
<dbReference type="RefSeq" id="WP_007781613.1">
    <property type="nucleotide sequence ID" value="NZ_CM001441.1"/>
</dbReference>
<dbReference type="InterPro" id="IPR018389">
    <property type="entry name" value="DctP_fam"/>
</dbReference>
<evidence type="ECO:0000256" key="1">
    <source>
        <dbReference type="ARBA" id="ARBA00009023"/>
    </source>
</evidence>
<keyword evidence="5" id="KW-1185">Reference proteome</keyword>
<dbReference type="STRING" id="768710.DesyoDRAFT_1662"/>
<dbReference type="GO" id="GO:0055085">
    <property type="term" value="P:transmembrane transport"/>
    <property type="evidence" value="ECO:0007669"/>
    <property type="project" value="InterPro"/>
</dbReference>
<evidence type="ECO:0000256" key="3">
    <source>
        <dbReference type="ARBA" id="ARBA00022729"/>
    </source>
</evidence>
<accession>H5XTQ8</accession>
<evidence type="ECO:0000313" key="5">
    <source>
        <dbReference type="Proteomes" id="UP000005104"/>
    </source>
</evidence>
<dbReference type="OrthoDB" id="9815946at2"/>
<dbReference type="NCBIfam" id="NF037995">
    <property type="entry name" value="TRAP_S1"/>
    <property type="match status" value="1"/>
</dbReference>
<protein>
    <submittedName>
        <fullName evidence="4">Tripartite ATP-independent periplasmic transporter solute receptor, DctP family</fullName>
    </submittedName>
</protein>
<reference evidence="4 5" key="1">
    <citation type="submission" date="2011-11" db="EMBL/GenBank/DDBJ databases">
        <title>The Noncontiguous Finished genome of Desulfosporosinus youngiae DSM 17734.</title>
        <authorList>
            <consortium name="US DOE Joint Genome Institute (JGI-PGF)"/>
            <person name="Lucas S."/>
            <person name="Han J."/>
            <person name="Lapidus A."/>
            <person name="Cheng J.-F."/>
            <person name="Goodwin L."/>
            <person name="Pitluck S."/>
            <person name="Peters L."/>
            <person name="Ovchinnikova G."/>
            <person name="Lu M."/>
            <person name="Land M.L."/>
            <person name="Hauser L."/>
            <person name="Pester M."/>
            <person name="Spring S."/>
            <person name="Ollivier B."/>
            <person name="Rattei T."/>
            <person name="Klenk H.-P."/>
            <person name="Wagner M."/>
            <person name="Loy A."/>
            <person name="Woyke T.J."/>
        </authorList>
    </citation>
    <scope>NUCLEOTIDE SEQUENCE [LARGE SCALE GENOMIC DNA]</scope>
    <source>
        <strain evidence="4 5">DSM 17734</strain>
    </source>
</reference>
<evidence type="ECO:0000313" key="4">
    <source>
        <dbReference type="EMBL" id="EHQ88791.1"/>
    </source>
</evidence>
<dbReference type="NCBIfam" id="TIGR00787">
    <property type="entry name" value="dctP"/>
    <property type="match status" value="1"/>
</dbReference>
<dbReference type="HOGENOM" id="CLU_036176_1_3_9"/>